<evidence type="ECO:0000313" key="4">
    <source>
        <dbReference type="EMBL" id="SES04817.1"/>
    </source>
</evidence>
<keyword evidence="2" id="KW-1133">Transmembrane helix</keyword>
<feature type="transmembrane region" description="Helical" evidence="2">
    <location>
        <begin position="71"/>
        <end position="93"/>
    </location>
</feature>
<dbReference type="GO" id="GO:0080120">
    <property type="term" value="P:CAAX-box protein maturation"/>
    <property type="evidence" value="ECO:0007669"/>
    <property type="project" value="UniProtKB-ARBA"/>
</dbReference>
<dbReference type="Pfam" id="PF02517">
    <property type="entry name" value="Rce1-like"/>
    <property type="match status" value="1"/>
</dbReference>
<organism evidence="4 5">
    <name type="scientific">Isobaculum melis</name>
    <dbReference type="NCBI Taxonomy" id="142588"/>
    <lineage>
        <taxon>Bacteria</taxon>
        <taxon>Bacillati</taxon>
        <taxon>Bacillota</taxon>
        <taxon>Bacilli</taxon>
        <taxon>Lactobacillales</taxon>
        <taxon>Carnobacteriaceae</taxon>
        <taxon>Isobaculum</taxon>
    </lineage>
</organism>
<feature type="transmembrane region" description="Helical" evidence="2">
    <location>
        <begin position="41"/>
        <end position="59"/>
    </location>
</feature>
<gene>
    <name evidence="4" type="ORF">SAMN04488559_1229</name>
</gene>
<dbReference type="GO" id="GO:0004175">
    <property type="term" value="F:endopeptidase activity"/>
    <property type="evidence" value="ECO:0007669"/>
    <property type="project" value="UniProtKB-ARBA"/>
</dbReference>
<feature type="transmembrane region" description="Helical" evidence="2">
    <location>
        <begin position="142"/>
        <end position="160"/>
    </location>
</feature>
<dbReference type="RefSeq" id="WP_092653802.1">
    <property type="nucleotide sequence ID" value="NZ_FOHA01000022.1"/>
</dbReference>
<dbReference type="OrthoDB" id="2924640at2"/>
<keyword evidence="2" id="KW-0472">Membrane</keyword>
<evidence type="ECO:0000259" key="3">
    <source>
        <dbReference type="Pfam" id="PF02517"/>
    </source>
</evidence>
<feature type="transmembrane region" description="Helical" evidence="2">
    <location>
        <begin position="12"/>
        <end position="29"/>
    </location>
</feature>
<dbReference type="InterPro" id="IPR003675">
    <property type="entry name" value="Rce1/LyrA-like_dom"/>
</dbReference>
<proteinExistence type="inferred from homology"/>
<dbReference type="EMBL" id="FOHA01000022">
    <property type="protein sequence ID" value="SES04817.1"/>
    <property type="molecule type" value="Genomic_DNA"/>
</dbReference>
<dbReference type="Proteomes" id="UP000198948">
    <property type="component" value="Unassembled WGS sequence"/>
</dbReference>
<protein>
    <recommendedName>
        <fullName evidence="3">CAAX prenyl protease 2/Lysostaphin resistance protein A-like domain-containing protein</fullName>
    </recommendedName>
</protein>
<reference evidence="4 5" key="1">
    <citation type="submission" date="2016-10" db="EMBL/GenBank/DDBJ databases">
        <authorList>
            <person name="de Groot N.N."/>
        </authorList>
    </citation>
    <scope>NUCLEOTIDE SEQUENCE [LARGE SCALE GENOMIC DNA]</scope>
    <source>
        <strain evidence="4 5">DSM 13760</strain>
    </source>
</reference>
<evidence type="ECO:0000313" key="5">
    <source>
        <dbReference type="Proteomes" id="UP000198948"/>
    </source>
</evidence>
<dbReference type="STRING" id="142588.SAMN04488559_1229"/>
<keyword evidence="5" id="KW-1185">Reference proteome</keyword>
<evidence type="ECO:0000256" key="2">
    <source>
        <dbReference type="SAM" id="Phobius"/>
    </source>
</evidence>
<evidence type="ECO:0000256" key="1">
    <source>
        <dbReference type="ARBA" id="ARBA00009067"/>
    </source>
</evidence>
<accession>A0A1H9U6P5</accession>
<name>A0A1H9U6P5_9LACT</name>
<keyword evidence="2" id="KW-0812">Transmembrane</keyword>
<feature type="transmembrane region" description="Helical" evidence="2">
    <location>
        <begin position="192"/>
        <end position="211"/>
    </location>
</feature>
<sequence length="212" mass="24150">METTLTIQKKQGYALIFSAICIGIIYQLLPHLTSNASLLQIVGTFFNAVLMGIFIYFILKKEFWEWFKHFSFKWTLIGIPLLLIVGTIAGILWNAVAGGRVENSVDAVLSWSYILENIPFMLLGEELLCISILYGAWKKLNLPFWQATLICSILFAVWHLPAYGFNLLQCLVTIIPSRLVLNGLFKKTNSIWVTFIVHLAFDIFSFLPILLK</sequence>
<feature type="domain" description="CAAX prenyl protease 2/Lysostaphin resistance protein A-like" evidence="3">
    <location>
        <begin position="111"/>
        <end position="203"/>
    </location>
</feature>
<dbReference type="AlphaFoldDB" id="A0A1H9U6P5"/>
<comment type="similarity">
    <text evidence="1">Belongs to the UPF0177 family.</text>
</comment>
<feature type="transmembrane region" description="Helical" evidence="2">
    <location>
        <begin position="113"/>
        <end position="135"/>
    </location>
</feature>